<dbReference type="SUPFAM" id="SSF81383">
    <property type="entry name" value="F-box domain"/>
    <property type="match status" value="1"/>
</dbReference>
<dbReference type="VEuPathDB" id="FungiDB:LCOR_01728.1"/>
<reference evidence="2" key="1">
    <citation type="submission" date="2013-08" db="EMBL/GenBank/DDBJ databases">
        <title>Gene expansion shapes genome architecture in the human pathogen Lichtheimia corymbifera: an evolutionary genomics analysis in the ancient terrestrial Mucorales (Mucoromycotina).</title>
        <authorList>
            <person name="Schwartze V.U."/>
            <person name="Winter S."/>
            <person name="Shelest E."/>
            <person name="Marcet-Houben M."/>
            <person name="Horn F."/>
            <person name="Wehner S."/>
            <person name="Hoffmann K."/>
            <person name="Riege K."/>
            <person name="Sammeth M."/>
            <person name="Nowrousian M."/>
            <person name="Valiante V."/>
            <person name="Linde J."/>
            <person name="Jacobsen I.D."/>
            <person name="Marz M."/>
            <person name="Brakhage A.A."/>
            <person name="Gabaldon T."/>
            <person name="Bocker S."/>
            <person name="Voigt K."/>
        </authorList>
    </citation>
    <scope>NUCLEOTIDE SEQUENCE [LARGE SCALE GENOMIC DNA]</scope>
    <source>
        <strain evidence="2">FSU 9682</strain>
    </source>
</reference>
<keyword evidence="3" id="KW-1185">Reference proteome</keyword>
<dbReference type="EMBL" id="CBTN010000005">
    <property type="protein sequence ID" value="CDH50005.1"/>
    <property type="molecule type" value="Genomic_DNA"/>
</dbReference>
<organism evidence="2 3">
    <name type="scientific">Lichtheimia corymbifera JMRC:FSU:9682</name>
    <dbReference type="NCBI Taxonomy" id="1263082"/>
    <lineage>
        <taxon>Eukaryota</taxon>
        <taxon>Fungi</taxon>
        <taxon>Fungi incertae sedis</taxon>
        <taxon>Mucoromycota</taxon>
        <taxon>Mucoromycotina</taxon>
        <taxon>Mucoromycetes</taxon>
        <taxon>Mucorales</taxon>
        <taxon>Lichtheimiaceae</taxon>
        <taxon>Lichtheimia</taxon>
    </lineage>
</organism>
<dbReference type="Pfam" id="PF12937">
    <property type="entry name" value="F-box-like"/>
    <property type="match status" value="1"/>
</dbReference>
<sequence length="623" mass="69857">MTDYHVNMSIGSIFMATPVCVDMGETRMLGMLSRETPLLSVDYGVRVSRGSTVLAYHSFSLCHMHEHHNDSLFQRLSFDAISHIFSFLDQSTCLLCLSVCRSWYNLIPEYSRELWTQLSVDGPISASMAQCLGPHLRTVCFQHIAKSTLLFNLQRMAEIGCTGIETMDFRAYVQSDDTIAALARISDNVKEISIHSDLTQGPIIQLFDACPKLERFRYKAHILHLTNANDTMLMINHPIYPNMTLLALDTTIPASSLEALLKLCPNLRMLSIHNIRHNVAVFSRYGSYFSMILALCPQITQLHCAGWHRQLGHLPVLGEADNKTIYPHHNQQQQQQQQQQHTTPGLREFAMEVCDLYPQNHVMQLLRENANTIESVAFTTLFMPVNDEEDEEDWSILGSLEPVCLRKLSLTQVEMSADALSELLGKVASTVDTVELDQMPVTVQVADAFQPLYSLRHLYINARMTPEAATHLAKSLRTAYSTIESLGFQQQITNDILRSIGCLERLETLDLCNGRGLDGGVLCEMLECLRPHENLTMLKLTGCRAVSDRVLDTISKFKSVRRLILLGSMQCTDAGLIRLCQALSSTVDHIFITGRHLTPHGIASATNILGPSRISAAQAQTRR</sequence>
<dbReference type="Proteomes" id="UP000027586">
    <property type="component" value="Unassembled WGS sequence"/>
</dbReference>
<name>A0A068RJZ2_9FUNG</name>
<evidence type="ECO:0000313" key="3">
    <source>
        <dbReference type="Proteomes" id="UP000027586"/>
    </source>
</evidence>
<accession>A0A068RJZ2</accession>
<dbReference type="SUPFAM" id="SSF52047">
    <property type="entry name" value="RNI-like"/>
    <property type="match status" value="1"/>
</dbReference>
<dbReference type="Gene3D" id="3.80.10.10">
    <property type="entry name" value="Ribonuclease Inhibitor"/>
    <property type="match status" value="2"/>
</dbReference>
<dbReference type="AlphaFoldDB" id="A0A068RJZ2"/>
<gene>
    <name evidence="2" type="ORF">LCOR_01728.1</name>
</gene>
<evidence type="ECO:0000259" key="1">
    <source>
        <dbReference type="Pfam" id="PF12937"/>
    </source>
</evidence>
<feature type="domain" description="F-box" evidence="1">
    <location>
        <begin position="81"/>
        <end position="119"/>
    </location>
</feature>
<dbReference type="OrthoDB" id="2221579at2759"/>
<dbReference type="InterPro" id="IPR032675">
    <property type="entry name" value="LRR_dom_sf"/>
</dbReference>
<proteinExistence type="predicted"/>
<comment type="caution">
    <text evidence="2">The sequence shown here is derived from an EMBL/GenBank/DDBJ whole genome shotgun (WGS) entry which is preliminary data.</text>
</comment>
<protein>
    <recommendedName>
        <fullName evidence="1">F-box domain-containing protein</fullName>
    </recommendedName>
</protein>
<dbReference type="InterPro" id="IPR036047">
    <property type="entry name" value="F-box-like_dom_sf"/>
</dbReference>
<evidence type="ECO:0000313" key="2">
    <source>
        <dbReference type="EMBL" id="CDH50005.1"/>
    </source>
</evidence>
<dbReference type="InterPro" id="IPR001810">
    <property type="entry name" value="F-box_dom"/>
</dbReference>